<dbReference type="STRING" id="225164.V4C633"/>
<comment type="subcellular location">
    <subcellularLocation>
        <location evidence="1">Cytoplasm</location>
        <location evidence="1">Cytoskeleton</location>
        <location evidence="1">Cilium basal body</location>
    </subcellularLocation>
</comment>
<keyword evidence="4" id="KW-0963">Cytoplasm</keyword>
<feature type="coiled-coil region" evidence="10">
    <location>
        <begin position="216"/>
        <end position="254"/>
    </location>
</feature>
<dbReference type="OMA" id="EYMIREI"/>
<name>V4C633_LOTGI</name>
<evidence type="ECO:0000256" key="6">
    <source>
        <dbReference type="ARBA" id="ARBA00023069"/>
    </source>
</evidence>
<keyword evidence="8" id="KW-0966">Cell projection</keyword>
<keyword evidence="14" id="KW-1185">Reference proteome</keyword>
<evidence type="ECO:0000256" key="5">
    <source>
        <dbReference type="ARBA" id="ARBA00023054"/>
    </source>
</evidence>
<dbReference type="Pfam" id="PF14988">
    <property type="entry name" value="DUF4515"/>
    <property type="match status" value="1"/>
</dbReference>
<organism evidence="13 14">
    <name type="scientific">Lottia gigantea</name>
    <name type="common">Giant owl limpet</name>
    <dbReference type="NCBI Taxonomy" id="225164"/>
    <lineage>
        <taxon>Eukaryota</taxon>
        <taxon>Metazoa</taxon>
        <taxon>Spiralia</taxon>
        <taxon>Lophotrochozoa</taxon>
        <taxon>Mollusca</taxon>
        <taxon>Gastropoda</taxon>
        <taxon>Patellogastropoda</taxon>
        <taxon>Lottioidea</taxon>
        <taxon>Lottiidae</taxon>
        <taxon>Lottia</taxon>
    </lineage>
</organism>
<keyword evidence="5 10" id="KW-0175">Coiled coil</keyword>
<sequence>MLAFSAANSRLWETRLVATEASKNEYKTSAQRLANQNEDLNSLLVKNERDTIDVIKYQKNKMSDLEKELQGEKEKERSLKKTHRQETEKIIQDFTKQICHLDEKLKAKNQEVNLLKDELKFAREFRKNRREMLSEIAELKKTLEISNKSHQLEFSNLEKKFLTEKCRLEKETKSKMMEITEKTQKEAISNLDEATKLVFKDNVRLKEVLAMEISENERLLKSNDFLTQENKELFEELSTKNMTLNKQMVQAKMEHEKLATTKGKVGVLENSLTHIIREFDEEKNKMVATSGSEVLSIKEELERLQRVLELKTREMAKIKKLAKTILEQRTEVEGFFMDALDHVRLEIANTKSNWKSRGCVSMSALEETETINNLRRVKGQVDISDLTWLQKERVLRLLFAKMNGYSRYTTIKLPTSTKDQPVEVSSQVEVTESSFLDMKTFLSDS</sequence>
<dbReference type="HOGENOM" id="CLU_032853_0_0_1"/>
<dbReference type="RefSeq" id="XP_009052243.1">
    <property type="nucleotide sequence ID" value="XM_009053995.1"/>
</dbReference>
<protein>
    <recommendedName>
        <fullName evidence="3">Basal body-orientation factor 1</fullName>
    </recommendedName>
    <alternativeName>
        <fullName evidence="9">Coiled-coil domain-containing protein 176</fullName>
    </alternativeName>
</protein>
<dbReference type="CTD" id="20234701"/>
<feature type="region of interest" description="Disordered" evidence="11">
    <location>
        <begin position="65"/>
        <end position="84"/>
    </location>
</feature>
<evidence type="ECO:0000256" key="9">
    <source>
        <dbReference type="ARBA" id="ARBA00031573"/>
    </source>
</evidence>
<dbReference type="Proteomes" id="UP000030746">
    <property type="component" value="Unassembled WGS sequence"/>
</dbReference>
<feature type="domain" description="DUF4515" evidence="12">
    <location>
        <begin position="63"/>
        <end position="233"/>
    </location>
</feature>
<evidence type="ECO:0000313" key="13">
    <source>
        <dbReference type="EMBL" id="ESO97084.1"/>
    </source>
</evidence>
<evidence type="ECO:0000313" key="14">
    <source>
        <dbReference type="Proteomes" id="UP000030746"/>
    </source>
</evidence>
<evidence type="ECO:0000256" key="2">
    <source>
        <dbReference type="ARBA" id="ARBA00007508"/>
    </source>
</evidence>
<comment type="similarity">
    <text evidence="2">Belongs to the BBOF1 family.</text>
</comment>
<dbReference type="InterPro" id="IPR032777">
    <property type="entry name" value="DUF4515"/>
</dbReference>
<keyword evidence="6" id="KW-0969">Cilium</keyword>
<evidence type="ECO:0000256" key="1">
    <source>
        <dbReference type="ARBA" id="ARBA00004120"/>
    </source>
</evidence>
<dbReference type="OrthoDB" id="441129at2759"/>
<dbReference type="KEGG" id="lgi:LOTGIDRAFT_143520"/>
<evidence type="ECO:0000256" key="3">
    <source>
        <dbReference type="ARBA" id="ARBA00015392"/>
    </source>
</evidence>
<evidence type="ECO:0000256" key="7">
    <source>
        <dbReference type="ARBA" id="ARBA00023212"/>
    </source>
</evidence>
<feature type="coiled-coil region" evidence="10">
    <location>
        <begin position="294"/>
        <end position="321"/>
    </location>
</feature>
<evidence type="ECO:0000256" key="4">
    <source>
        <dbReference type="ARBA" id="ARBA00022490"/>
    </source>
</evidence>
<feature type="coiled-coil region" evidence="10">
    <location>
        <begin position="122"/>
        <end position="160"/>
    </location>
</feature>
<dbReference type="GeneID" id="20234701"/>
<evidence type="ECO:0000256" key="11">
    <source>
        <dbReference type="SAM" id="MobiDB-lite"/>
    </source>
</evidence>
<dbReference type="PANTHER" id="PTHR14845:SF5">
    <property type="entry name" value="BASAL BODY-ORIENTATION FACTOR 1"/>
    <property type="match status" value="1"/>
</dbReference>
<dbReference type="EMBL" id="KB201346">
    <property type="protein sequence ID" value="ESO97084.1"/>
    <property type="molecule type" value="Genomic_DNA"/>
</dbReference>
<evidence type="ECO:0000259" key="12">
    <source>
        <dbReference type="Pfam" id="PF14988"/>
    </source>
</evidence>
<evidence type="ECO:0000256" key="8">
    <source>
        <dbReference type="ARBA" id="ARBA00023273"/>
    </source>
</evidence>
<dbReference type="AlphaFoldDB" id="V4C633"/>
<dbReference type="PANTHER" id="PTHR14845">
    <property type="entry name" value="COILED-COIL DOMAIN-CONTAINING 166"/>
    <property type="match status" value="1"/>
</dbReference>
<proteinExistence type="inferred from homology"/>
<gene>
    <name evidence="13" type="ORF">LOTGIDRAFT_143520</name>
</gene>
<accession>V4C633</accession>
<evidence type="ECO:0000256" key="10">
    <source>
        <dbReference type="SAM" id="Coils"/>
    </source>
</evidence>
<reference evidence="13 14" key="1">
    <citation type="journal article" date="2013" name="Nature">
        <title>Insights into bilaterian evolution from three spiralian genomes.</title>
        <authorList>
            <person name="Simakov O."/>
            <person name="Marletaz F."/>
            <person name="Cho S.J."/>
            <person name="Edsinger-Gonzales E."/>
            <person name="Havlak P."/>
            <person name="Hellsten U."/>
            <person name="Kuo D.H."/>
            <person name="Larsson T."/>
            <person name="Lv J."/>
            <person name="Arendt D."/>
            <person name="Savage R."/>
            <person name="Osoegawa K."/>
            <person name="de Jong P."/>
            <person name="Grimwood J."/>
            <person name="Chapman J.A."/>
            <person name="Shapiro H."/>
            <person name="Aerts A."/>
            <person name="Otillar R.P."/>
            <person name="Terry A.Y."/>
            <person name="Boore J.L."/>
            <person name="Grigoriev I.V."/>
            <person name="Lindberg D.R."/>
            <person name="Seaver E.C."/>
            <person name="Weisblat D.A."/>
            <person name="Putnam N.H."/>
            <person name="Rokhsar D.S."/>
        </authorList>
    </citation>
    <scope>NUCLEOTIDE SEQUENCE [LARGE SCALE GENOMIC DNA]</scope>
</reference>
<keyword evidence="7" id="KW-0206">Cytoskeleton</keyword>